<dbReference type="Proteomes" id="UP001335648">
    <property type="component" value="Unassembled WGS sequence"/>
</dbReference>
<protein>
    <submittedName>
        <fullName evidence="1">Uncharacterized protein</fullName>
    </submittedName>
</protein>
<evidence type="ECO:0000313" key="2">
    <source>
        <dbReference type="Proteomes" id="UP001335648"/>
    </source>
</evidence>
<sequence>MINTSYVGNIPTFSSPSLSEQQRGLQDAHQWHGSDNDLLIGEDAGCPVHISTMPAGSLHRCTAAPLLHRCCTAAAPLLHLRSQGRL</sequence>
<proteinExistence type="predicted"/>
<dbReference type="EMBL" id="JAULUE010002046">
    <property type="protein sequence ID" value="KAK5915898.1"/>
    <property type="molecule type" value="Genomic_DNA"/>
</dbReference>
<reference evidence="1 2" key="1">
    <citation type="journal article" date="2023" name="Mol. Biol. Evol.">
        <title>Genomics of Secondarily Temperate Adaptation in the Only Non-Antarctic Icefish.</title>
        <authorList>
            <person name="Rivera-Colon A.G."/>
            <person name="Rayamajhi N."/>
            <person name="Minhas B.F."/>
            <person name="Madrigal G."/>
            <person name="Bilyk K.T."/>
            <person name="Yoon V."/>
            <person name="Hune M."/>
            <person name="Gregory S."/>
            <person name="Cheng C.H.C."/>
            <person name="Catchen J.M."/>
        </authorList>
    </citation>
    <scope>NUCLEOTIDE SEQUENCE [LARGE SCALE GENOMIC DNA]</scope>
    <source>
        <strain evidence="1">JC2023a</strain>
    </source>
</reference>
<evidence type="ECO:0000313" key="1">
    <source>
        <dbReference type="EMBL" id="KAK5915898.1"/>
    </source>
</evidence>
<dbReference type="AlphaFoldDB" id="A0AAN8DDX2"/>
<keyword evidence="2" id="KW-1185">Reference proteome</keyword>
<gene>
    <name evidence="1" type="ORF">CesoFtcFv8_001449</name>
</gene>
<accession>A0AAN8DDX2</accession>
<comment type="caution">
    <text evidence="1">The sequence shown here is derived from an EMBL/GenBank/DDBJ whole genome shotgun (WGS) entry which is preliminary data.</text>
</comment>
<organism evidence="1 2">
    <name type="scientific">Champsocephalus esox</name>
    <name type="common">pike icefish</name>
    <dbReference type="NCBI Taxonomy" id="159716"/>
    <lineage>
        <taxon>Eukaryota</taxon>
        <taxon>Metazoa</taxon>
        <taxon>Chordata</taxon>
        <taxon>Craniata</taxon>
        <taxon>Vertebrata</taxon>
        <taxon>Euteleostomi</taxon>
        <taxon>Actinopterygii</taxon>
        <taxon>Neopterygii</taxon>
        <taxon>Teleostei</taxon>
        <taxon>Neoteleostei</taxon>
        <taxon>Acanthomorphata</taxon>
        <taxon>Eupercaria</taxon>
        <taxon>Perciformes</taxon>
        <taxon>Notothenioidei</taxon>
        <taxon>Channichthyidae</taxon>
        <taxon>Champsocephalus</taxon>
    </lineage>
</organism>
<name>A0AAN8DDX2_9TELE</name>